<name>A0A9W4T6J5_9GLOM</name>
<comment type="caution">
    <text evidence="1">The sequence shown here is derived from an EMBL/GenBank/DDBJ whole genome shotgun (WGS) entry which is preliminary data.</text>
</comment>
<keyword evidence="2" id="KW-1185">Reference proteome</keyword>
<sequence length="326" mass="37747">ILHSKDLSRMTEKILLDQYFVSAGLEALDSYVYNATVSKWIDHNIEQRSFVKGNTEDYYHIGIDTCIKYTIETLTDGITISRNTCYNTSIGHKRPDTAGCILNNAIWRGEEKGTDSAGDSSQELTEKIIWDYGDAVPYLLAYYSIESNVVFCAIYKENKKIRTLDIGGPYDLFFLKNRIIVWNICRNISRILPSLASLCKRKNNPEYGIISRNRITITFLGLAYRDNDKWFFIDFEFACYSPQYLKKEGLEKNNHVPEIREGYHDISTDIWSVGFLIIDYSFRLPSEITDFGKKLMKSNPQERPKVINALTDAKELYKKFLTFLEI</sequence>
<gene>
    <name evidence="1" type="ORF">FWILDA_LOCUS16629</name>
</gene>
<organism evidence="1 2">
    <name type="scientific">Funneliformis geosporum</name>
    <dbReference type="NCBI Taxonomy" id="1117311"/>
    <lineage>
        <taxon>Eukaryota</taxon>
        <taxon>Fungi</taxon>
        <taxon>Fungi incertae sedis</taxon>
        <taxon>Mucoromycota</taxon>
        <taxon>Glomeromycotina</taxon>
        <taxon>Glomeromycetes</taxon>
        <taxon>Glomerales</taxon>
        <taxon>Glomeraceae</taxon>
        <taxon>Funneliformis</taxon>
    </lineage>
</organism>
<feature type="non-terminal residue" evidence="1">
    <location>
        <position position="1"/>
    </location>
</feature>
<proteinExistence type="predicted"/>
<accession>A0A9W4T6J5</accession>
<dbReference type="OrthoDB" id="2388356at2759"/>
<dbReference type="InterPro" id="IPR011009">
    <property type="entry name" value="Kinase-like_dom_sf"/>
</dbReference>
<feature type="non-terminal residue" evidence="1">
    <location>
        <position position="326"/>
    </location>
</feature>
<protein>
    <submittedName>
        <fullName evidence="1">9716_t:CDS:1</fullName>
    </submittedName>
</protein>
<dbReference type="AlphaFoldDB" id="A0A9W4T6J5"/>
<dbReference type="SUPFAM" id="SSF56112">
    <property type="entry name" value="Protein kinase-like (PK-like)"/>
    <property type="match status" value="1"/>
</dbReference>
<reference evidence="1" key="1">
    <citation type="submission" date="2022-08" db="EMBL/GenBank/DDBJ databases">
        <authorList>
            <person name="Kallberg Y."/>
            <person name="Tangrot J."/>
            <person name="Rosling A."/>
        </authorList>
    </citation>
    <scope>NUCLEOTIDE SEQUENCE</scope>
    <source>
        <strain evidence="1">Wild A</strain>
    </source>
</reference>
<dbReference type="EMBL" id="CAMKVN010011045">
    <property type="protein sequence ID" value="CAI2194544.1"/>
    <property type="molecule type" value="Genomic_DNA"/>
</dbReference>
<dbReference type="Proteomes" id="UP001153678">
    <property type="component" value="Unassembled WGS sequence"/>
</dbReference>
<evidence type="ECO:0000313" key="1">
    <source>
        <dbReference type="EMBL" id="CAI2194544.1"/>
    </source>
</evidence>
<evidence type="ECO:0000313" key="2">
    <source>
        <dbReference type="Proteomes" id="UP001153678"/>
    </source>
</evidence>